<dbReference type="KEGG" id="manr:MPAN_012730"/>
<reference evidence="1" key="1">
    <citation type="submission" date="2021-01" db="EMBL/GenBank/DDBJ databases">
        <title>Draft genome sequence of Acholeplasmataceae bacterium strain Mahy22.</title>
        <authorList>
            <person name="Watanabe M."/>
            <person name="Kojima H."/>
            <person name="Fukui M."/>
        </authorList>
    </citation>
    <scope>NUCLEOTIDE SEQUENCE</scope>
    <source>
        <strain evidence="1">Mahy22</strain>
    </source>
</reference>
<accession>A0A7U9TGW1</accession>
<dbReference type="AlphaFoldDB" id="A0A7U9TGW1"/>
<sequence>MENNKREVKDPFAEYDKFWDELDKAEEIRDDEDYFKERSIYKDQKYKKPNKNKLNTKINVISNASILFFIFGFVVLFIFLGNFTMGRIMFVLPSFIIFGVFMFIVLSIISKLKNQ</sequence>
<evidence type="ECO:0000313" key="1">
    <source>
        <dbReference type="EMBL" id="BCR36380.1"/>
    </source>
</evidence>
<evidence type="ECO:0000313" key="2">
    <source>
        <dbReference type="Proteomes" id="UP000620133"/>
    </source>
</evidence>
<name>A0A7U9TGW1_9MOLU</name>
<dbReference type="RefSeq" id="WP_176238806.1">
    <property type="nucleotide sequence ID" value="NZ_AP024412.1"/>
</dbReference>
<keyword evidence="2" id="KW-1185">Reference proteome</keyword>
<dbReference type="EMBL" id="AP024412">
    <property type="protein sequence ID" value="BCR36380.1"/>
    <property type="molecule type" value="Genomic_DNA"/>
</dbReference>
<dbReference type="Proteomes" id="UP000620133">
    <property type="component" value="Chromosome"/>
</dbReference>
<gene>
    <name evidence="1" type="ORF">MPAN_012730</name>
</gene>
<organism evidence="1 2">
    <name type="scientific">Mariniplasma anaerobium</name>
    <dbReference type="NCBI Taxonomy" id="2735436"/>
    <lineage>
        <taxon>Bacteria</taxon>
        <taxon>Bacillati</taxon>
        <taxon>Mycoplasmatota</taxon>
        <taxon>Mollicutes</taxon>
        <taxon>Acholeplasmatales</taxon>
        <taxon>Acholeplasmataceae</taxon>
        <taxon>Mariniplasma</taxon>
    </lineage>
</organism>
<protein>
    <submittedName>
        <fullName evidence="1">Uncharacterized protein</fullName>
    </submittedName>
</protein>
<proteinExistence type="predicted"/>